<keyword evidence="2" id="KW-1185">Reference proteome</keyword>
<evidence type="ECO:0000313" key="1">
    <source>
        <dbReference type="EMBL" id="KAJ7535388.1"/>
    </source>
</evidence>
<reference evidence="2" key="1">
    <citation type="journal article" date="2024" name="Proc. Natl. Acad. Sci. U.S.A.">
        <title>Extraordinary preservation of gene collinearity over three hundred million years revealed in homosporous lycophytes.</title>
        <authorList>
            <person name="Li C."/>
            <person name="Wickell D."/>
            <person name="Kuo L.Y."/>
            <person name="Chen X."/>
            <person name="Nie B."/>
            <person name="Liao X."/>
            <person name="Peng D."/>
            <person name="Ji J."/>
            <person name="Jenkins J."/>
            <person name="Williams M."/>
            <person name="Shu S."/>
            <person name="Plott C."/>
            <person name="Barry K."/>
            <person name="Rajasekar S."/>
            <person name="Grimwood J."/>
            <person name="Han X."/>
            <person name="Sun S."/>
            <person name="Hou Z."/>
            <person name="He W."/>
            <person name="Dai G."/>
            <person name="Sun C."/>
            <person name="Schmutz J."/>
            <person name="Leebens-Mack J.H."/>
            <person name="Li F.W."/>
            <person name="Wang L."/>
        </authorList>
    </citation>
    <scope>NUCLEOTIDE SEQUENCE [LARGE SCALE GENOMIC DNA]</scope>
    <source>
        <strain evidence="2">cv. PW_Plant_1</strain>
    </source>
</reference>
<dbReference type="Proteomes" id="UP001162992">
    <property type="component" value="Chromosome 12"/>
</dbReference>
<sequence length="699" mass="80158">MKKGKGELLPVARLRFVHTLFALVVFCLIMMSLEAPRFFKPSSVSVSRPSLLQVLDADIENLANQPELLKTKLKKHSTFILDKALHKNQEQFSLKHNIIKNSIAEEARLQRRTSKQQYGFNNEKKPEEISDFFIKHMSDSRSLAQKGRKAFSDMERAIDEALVAGAKALREVELAMKSGYNESMTSATKQVNVDACPIVVMMSREQMQKVGNKMIFPCGLMSGSTVTVIAKPNAAHIEYMPRIAREGKDAPNVLVSQFMLELQGLTVVHNEDPPRILHLNPRLKGDWGEKPVIELNTCYRGQWGIAQRCDGWQSPDDEDTVDGLLRCEKWLQENWESQDEMKTSSWLNRIIWHSEKLKGEWPYPFREETFFVLSIRAGWEGYHIIVDGRHVASFPYRTGFVLEEATGFTVGGDIELHSVVATSLPLSHPKLSPELVVVDAEKWRAPKQLGSSVKLFIGILSSSTHFAERMAVRKTWMQSKPITSSDVIARFFVGLHHNKEINIQVRKEADVFGDTVIVPFIDHYELVVLKTIAICEYGIRNVSARHIMKTDDDTFVRVETILDAVKEHQKETGLYMGNINQFHRPLRFGKWAVTYEEWPEEEYPPYANGPGYIISVDLAKFVVSLYKEDTLRLFKMEDVSMGLWVVHFNQSHAVHYFHSLRFCQWGCVHDYYIAHYQSPRQMFCLWEKLSQGDPKCCNV</sequence>
<accession>A0ACC2C0L1</accession>
<organism evidence="1 2">
    <name type="scientific">Diphasiastrum complanatum</name>
    <name type="common">Issler's clubmoss</name>
    <name type="synonym">Lycopodium complanatum</name>
    <dbReference type="NCBI Taxonomy" id="34168"/>
    <lineage>
        <taxon>Eukaryota</taxon>
        <taxon>Viridiplantae</taxon>
        <taxon>Streptophyta</taxon>
        <taxon>Embryophyta</taxon>
        <taxon>Tracheophyta</taxon>
        <taxon>Lycopodiopsida</taxon>
        <taxon>Lycopodiales</taxon>
        <taxon>Lycopodiaceae</taxon>
        <taxon>Lycopodioideae</taxon>
        <taxon>Diphasiastrum</taxon>
    </lineage>
</organism>
<dbReference type="EMBL" id="CM055103">
    <property type="protein sequence ID" value="KAJ7535388.1"/>
    <property type="molecule type" value="Genomic_DNA"/>
</dbReference>
<gene>
    <name evidence="1" type="ORF">O6H91_12G031100</name>
</gene>
<comment type="caution">
    <text evidence="1">The sequence shown here is derived from an EMBL/GenBank/DDBJ whole genome shotgun (WGS) entry which is preliminary data.</text>
</comment>
<protein>
    <submittedName>
        <fullName evidence="1">Uncharacterized protein</fullName>
    </submittedName>
</protein>
<evidence type="ECO:0000313" key="2">
    <source>
        <dbReference type="Proteomes" id="UP001162992"/>
    </source>
</evidence>
<proteinExistence type="predicted"/>
<name>A0ACC2C0L1_DIPCM</name>